<dbReference type="AlphaFoldDB" id="A0A2H1K3S7"/>
<evidence type="ECO:0000256" key="4">
    <source>
        <dbReference type="SAM" id="Phobius"/>
    </source>
</evidence>
<proteinExistence type="predicted"/>
<dbReference type="SUPFAM" id="SSF52540">
    <property type="entry name" value="P-loop containing nucleoside triphosphate hydrolases"/>
    <property type="match status" value="1"/>
</dbReference>
<sequence>MISSLSRSLLPWCGFVVRSLVWAVVLVAIWGSAGQSVFTGLFFVLLFVVSAALSLPMRPLLWAIWVSRRSGISVSQALAYVCLRREWDRMLWRSSVGAVREDERQAGLVESVVLRGYRQDGETVQRPDEDRDVLVDFVRLVLVVATGWARWSDFVRYSDVPRIVRASVTKHGVDFTVSPAAKGQTAADLGSSEAIARVESSARLVTGCGGLVLRASTSRTSASVVWSFVWADPLAVAVPVPPVDLERSVDPTAPVPIGLHESGGLYGLQVYGKMTLLVGGTGSGKGSVIWSLLLGLAPAIRAGVVRVHGIDLKGGVEFTTGVDLFHQVAYTYAEAKDLLAGLEDALEQRLAHMVESGSRKHVPSADHPLELLVVDEAASLTYLAPDTATSKKVDAHLKRILSTGRAAGFSVLAAMQDPRKESLSTRDLFSNQIALRLRTEDDARLALGAWAVDAGAQAHMIPETQQGTGYGIDSETSEIVRFRAFWCSDDAVRGVAAEVTLSFMEGADDEF</sequence>
<dbReference type="InterPro" id="IPR050206">
    <property type="entry name" value="FtsK/SpoIIIE/SftA"/>
</dbReference>
<comment type="caution">
    <text evidence="6">The sequence shown here is derived from an EMBL/GenBank/DDBJ whole genome shotgun (WGS) entry which is preliminary data.</text>
</comment>
<feature type="transmembrane region" description="Helical" evidence="4">
    <location>
        <begin position="12"/>
        <end position="31"/>
    </location>
</feature>
<dbReference type="PANTHER" id="PTHR22683:SF41">
    <property type="entry name" value="DNA TRANSLOCASE FTSK"/>
    <property type="match status" value="1"/>
</dbReference>
<dbReference type="PROSITE" id="PS50901">
    <property type="entry name" value="FTSK"/>
    <property type="match status" value="1"/>
</dbReference>
<dbReference type="SMART" id="SM00382">
    <property type="entry name" value="AAA"/>
    <property type="match status" value="1"/>
</dbReference>
<dbReference type="Gene3D" id="3.40.50.300">
    <property type="entry name" value="P-loop containing nucleotide triphosphate hydrolases"/>
    <property type="match status" value="1"/>
</dbReference>
<keyword evidence="4" id="KW-0812">Transmembrane</keyword>
<dbReference type="Proteomes" id="UP000234525">
    <property type="component" value="Unassembled WGS sequence"/>
</dbReference>
<evidence type="ECO:0000256" key="3">
    <source>
        <dbReference type="PROSITE-ProRule" id="PRU00289"/>
    </source>
</evidence>
<dbReference type="PANTHER" id="PTHR22683">
    <property type="entry name" value="SPORULATION PROTEIN RELATED"/>
    <property type="match status" value="1"/>
</dbReference>
<keyword evidence="1 3" id="KW-0547">Nucleotide-binding</keyword>
<keyword evidence="2 3" id="KW-0067">ATP-binding</keyword>
<dbReference type="EMBL" id="FXZB01000023">
    <property type="protein sequence ID" value="SMX94214.1"/>
    <property type="molecule type" value="Genomic_DNA"/>
</dbReference>
<dbReference type="CDD" id="cd01127">
    <property type="entry name" value="TrwB_TraG_TraD_VirD4"/>
    <property type="match status" value="1"/>
</dbReference>
<protein>
    <submittedName>
        <fullName evidence="6">FtsK/SpoIIIE family protein</fullName>
    </submittedName>
</protein>
<dbReference type="InterPro" id="IPR003593">
    <property type="entry name" value="AAA+_ATPase"/>
</dbReference>
<evidence type="ECO:0000256" key="1">
    <source>
        <dbReference type="ARBA" id="ARBA00022741"/>
    </source>
</evidence>
<feature type="transmembrane region" description="Helical" evidence="4">
    <location>
        <begin position="37"/>
        <end position="55"/>
    </location>
</feature>
<evidence type="ECO:0000313" key="6">
    <source>
        <dbReference type="EMBL" id="SMX94214.1"/>
    </source>
</evidence>
<dbReference type="GO" id="GO:0003677">
    <property type="term" value="F:DNA binding"/>
    <property type="evidence" value="ECO:0007669"/>
    <property type="project" value="InterPro"/>
</dbReference>
<feature type="binding site" evidence="3">
    <location>
        <begin position="279"/>
        <end position="286"/>
    </location>
    <ligand>
        <name>ATP</name>
        <dbReference type="ChEBI" id="CHEBI:30616"/>
    </ligand>
</feature>
<dbReference type="InterPro" id="IPR002543">
    <property type="entry name" value="FtsK_dom"/>
</dbReference>
<dbReference type="GO" id="GO:0005524">
    <property type="term" value="F:ATP binding"/>
    <property type="evidence" value="ECO:0007669"/>
    <property type="project" value="UniProtKB-UniRule"/>
</dbReference>
<dbReference type="Pfam" id="PF01580">
    <property type="entry name" value="FtsK_SpoIIIE"/>
    <property type="match status" value="1"/>
</dbReference>
<keyword evidence="4" id="KW-0472">Membrane</keyword>
<feature type="domain" description="FtsK" evidence="5">
    <location>
        <begin position="252"/>
        <end position="444"/>
    </location>
</feature>
<reference evidence="6" key="1">
    <citation type="submission" date="2017-03" db="EMBL/GenBank/DDBJ databases">
        <authorList>
            <person name="Monnet C."/>
        </authorList>
    </citation>
    <scope>NUCLEOTIDE SEQUENCE [LARGE SCALE GENOMIC DNA]</scope>
    <source>
        <strain evidence="6">ATCC 9175</strain>
    </source>
</reference>
<organism evidence="6 7">
    <name type="scientific">Brevibacterium aurantiacum</name>
    <dbReference type="NCBI Taxonomy" id="273384"/>
    <lineage>
        <taxon>Bacteria</taxon>
        <taxon>Bacillati</taxon>
        <taxon>Actinomycetota</taxon>
        <taxon>Actinomycetes</taxon>
        <taxon>Micrococcales</taxon>
        <taxon>Brevibacteriaceae</taxon>
        <taxon>Brevibacterium</taxon>
    </lineage>
</organism>
<dbReference type="InterPro" id="IPR027417">
    <property type="entry name" value="P-loop_NTPase"/>
</dbReference>
<accession>A0A2H1K3S7</accession>
<keyword evidence="4" id="KW-1133">Transmembrane helix</keyword>
<evidence type="ECO:0000256" key="2">
    <source>
        <dbReference type="ARBA" id="ARBA00022840"/>
    </source>
</evidence>
<keyword evidence="7" id="KW-1185">Reference proteome</keyword>
<name>A0A2H1K3S7_BREAU</name>
<gene>
    <name evidence="6" type="ORF">BAUR9175_03082</name>
</gene>
<evidence type="ECO:0000313" key="7">
    <source>
        <dbReference type="Proteomes" id="UP000234525"/>
    </source>
</evidence>
<evidence type="ECO:0000259" key="5">
    <source>
        <dbReference type="PROSITE" id="PS50901"/>
    </source>
</evidence>